<organism evidence="1 2">
    <name type="scientific">Aspergillus calidoustus</name>
    <dbReference type="NCBI Taxonomy" id="454130"/>
    <lineage>
        <taxon>Eukaryota</taxon>
        <taxon>Fungi</taxon>
        <taxon>Dikarya</taxon>
        <taxon>Ascomycota</taxon>
        <taxon>Pezizomycotina</taxon>
        <taxon>Eurotiomycetes</taxon>
        <taxon>Eurotiomycetidae</taxon>
        <taxon>Eurotiales</taxon>
        <taxon>Aspergillaceae</taxon>
        <taxon>Aspergillus</taxon>
        <taxon>Aspergillus subgen. Nidulantes</taxon>
    </lineage>
</organism>
<dbReference type="OrthoDB" id="4502649at2759"/>
<protein>
    <submittedName>
        <fullName evidence="1">Uncharacterized protein</fullName>
    </submittedName>
</protein>
<dbReference type="EMBL" id="CDMC01000066">
    <property type="protein sequence ID" value="CEL12044.1"/>
    <property type="molecule type" value="Genomic_DNA"/>
</dbReference>
<sequence>MDNSSFNELINWGDDGLTEFPDFDWALFDSVFSFCPEQPIEEVPDLIPDIQPVEQDAISSLCGQVEELSTRVATLENQLNSESR</sequence>
<dbReference type="AlphaFoldDB" id="A0A0U5CKU1"/>
<evidence type="ECO:0000313" key="1">
    <source>
        <dbReference type="EMBL" id="CEL12044.1"/>
    </source>
</evidence>
<dbReference type="Proteomes" id="UP000054771">
    <property type="component" value="Unassembled WGS sequence"/>
</dbReference>
<keyword evidence="2" id="KW-1185">Reference proteome</keyword>
<name>A0A0U5CKU1_ASPCI</name>
<evidence type="ECO:0000313" key="2">
    <source>
        <dbReference type="Proteomes" id="UP000054771"/>
    </source>
</evidence>
<gene>
    <name evidence="1" type="ORF">ASPCAL15136</name>
</gene>
<reference evidence="2" key="1">
    <citation type="journal article" date="2016" name="Genome Announc.">
        <title>Draft genome sequences of fungus Aspergillus calidoustus.</title>
        <authorList>
            <person name="Horn F."/>
            <person name="Linde J."/>
            <person name="Mattern D.J."/>
            <person name="Walther G."/>
            <person name="Guthke R."/>
            <person name="Scherlach K."/>
            <person name="Martin K."/>
            <person name="Brakhage A.A."/>
            <person name="Petzke L."/>
            <person name="Valiante V."/>
        </authorList>
    </citation>
    <scope>NUCLEOTIDE SEQUENCE [LARGE SCALE GENOMIC DNA]</scope>
    <source>
        <strain evidence="2">SF006504</strain>
    </source>
</reference>
<accession>A0A0U5CKU1</accession>
<proteinExistence type="predicted"/>